<dbReference type="HAMAP" id="MF_00501">
    <property type="entry name" value="Ribosomal_bL31_1"/>
    <property type="match status" value="1"/>
</dbReference>
<protein>
    <recommendedName>
        <fullName evidence="6 7">Large ribosomal subunit protein bL31</fullName>
    </recommendedName>
</protein>
<evidence type="ECO:0000313" key="10">
    <source>
        <dbReference type="Proteomes" id="UP000265540"/>
    </source>
</evidence>
<keyword evidence="2 7" id="KW-0699">rRNA-binding</keyword>
<comment type="cofactor">
    <cofactor evidence="7">
        <name>Zn(2+)</name>
        <dbReference type="ChEBI" id="CHEBI:29105"/>
    </cofactor>
    <text evidence="7">Binds 1 zinc ion per subunit.</text>
</comment>
<dbReference type="InterPro" id="IPR034704">
    <property type="entry name" value="Ribosomal_bL28/bL31-like_sf"/>
</dbReference>
<evidence type="ECO:0000256" key="3">
    <source>
        <dbReference type="ARBA" id="ARBA00022884"/>
    </source>
</evidence>
<dbReference type="Pfam" id="PF01197">
    <property type="entry name" value="Ribosomal_L31"/>
    <property type="match status" value="1"/>
</dbReference>
<sequence length="118" mass="13660">MKKDIHPKLFKDCEVTCVCGNAFTTISTIPSIHVEICSNCHPFFTGQQKFVDTEGRVDKFHKKAKQIEETKQKYEARKYKKSSKTEQTKQTKPITLKELMKQMKEDEKSPASESTDQQ</sequence>
<dbReference type="PANTHER" id="PTHR33280">
    <property type="entry name" value="50S RIBOSOMAL PROTEIN L31, CHLOROPLASTIC"/>
    <property type="match status" value="1"/>
</dbReference>
<dbReference type="Proteomes" id="UP000265540">
    <property type="component" value="Unassembled WGS sequence"/>
</dbReference>
<comment type="caution">
    <text evidence="9">The sequence shown here is derived from an EMBL/GenBank/DDBJ whole genome shotgun (WGS) entry which is preliminary data.</text>
</comment>
<organism evidence="9 10">
    <name type="scientific">candidate division WWE3 bacterium</name>
    <dbReference type="NCBI Taxonomy" id="2053526"/>
    <lineage>
        <taxon>Bacteria</taxon>
        <taxon>Katanobacteria</taxon>
    </lineage>
</organism>
<keyword evidence="7" id="KW-0479">Metal-binding</keyword>
<evidence type="ECO:0000256" key="4">
    <source>
        <dbReference type="ARBA" id="ARBA00022980"/>
    </source>
</evidence>
<dbReference type="GO" id="GO:0019843">
    <property type="term" value="F:rRNA binding"/>
    <property type="evidence" value="ECO:0007669"/>
    <property type="project" value="UniProtKB-KW"/>
</dbReference>
<dbReference type="GO" id="GO:0005840">
    <property type="term" value="C:ribosome"/>
    <property type="evidence" value="ECO:0007669"/>
    <property type="project" value="UniProtKB-KW"/>
</dbReference>
<feature type="binding site" evidence="7">
    <location>
        <position position="40"/>
    </location>
    <ligand>
        <name>Zn(2+)</name>
        <dbReference type="ChEBI" id="CHEBI:29105"/>
    </ligand>
</feature>
<gene>
    <name evidence="7" type="primary">rpmE</name>
    <name evidence="9" type="ORF">C4561_02590</name>
</gene>
<dbReference type="NCBIfam" id="TIGR00105">
    <property type="entry name" value="L31"/>
    <property type="match status" value="1"/>
</dbReference>
<dbReference type="NCBIfam" id="NF000612">
    <property type="entry name" value="PRK00019.1"/>
    <property type="match status" value="1"/>
</dbReference>
<evidence type="ECO:0000256" key="8">
    <source>
        <dbReference type="SAM" id="MobiDB-lite"/>
    </source>
</evidence>
<feature type="binding site" evidence="7">
    <location>
        <position position="19"/>
    </location>
    <ligand>
        <name>Zn(2+)</name>
        <dbReference type="ChEBI" id="CHEBI:29105"/>
    </ligand>
</feature>
<reference evidence="9 10" key="1">
    <citation type="journal article" date="2017" name="ISME J.">
        <title>Energy and carbon metabolisms in a deep terrestrial subsurface fluid microbial community.</title>
        <authorList>
            <person name="Momper L."/>
            <person name="Jungbluth S.P."/>
            <person name="Lee M.D."/>
            <person name="Amend J.P."/>
        </authorList>
    </citation>
    <scope>NUCLEOTIDE SEQUENCE [LARGE SCALE GENOMIC DNA]</scope>
    <source>
        <strain evidence="9">SURF_46</strain>
    </source>
</reference>
<keyword evidence="4 7" id="KW-0689">Ribosomal protein</keyword>
<proteinExistence type="inferred from homology"/>
<evidence type="ECO:0000256" key="6">
    <source>
        <dbReference type="ARBA" id="ARBA00035687"/>
    </source>
</evidence>
<dbReference type="GO" id="GO:0046872">
    <property type="term" value="F:metal ion binding"/>
    <property type="evidence" value="ECO:0007669"/>
    <property type="project" value="UniProtKB-KW"/>
</dbReference>
<keyword evidence="5 7" id="KW-0687">Ribonucleoprotein</keyword>
<dbReference type="AlphaFoldDB" id="A0A3A4ZDK2"/>
<accession>A0A3A4ZDK2</accession>
<evidence type="ECO:0000256" key="5">
    <source>
        <dbReference type="ARBA" id="ARBA00023274"/>
    </source>
</evidence>
<name>A0A3A4ZDK2_UNCKA</name>
<evidence type="ECO:0000256" key="7">
    <source>
        <dbReference type="HAMAP-Rule" id="MF_00501"/>
    </source>
</evidence>
<dbReference type="GO" id="GO:0006412">
    <property type="term" value="P:translation"/>
    <property type="evidence" value="ECO:0007669"/>
    <property type="project" value="UniProtKB-UniRule"/>
</dbReference>
<feature type="compositionally biased region" description="Basic and acidic residues" evidence="8">
    <location>
        <begin position="98"/>
        <end position="110"/>
    </location>
</feature>
<dbReference type="Gene3D" id="4.10.830.30">
    <property type="entry name" value="Ribosomal protein L31"/>
    <property type="match status" value="1"/>
</dbReference>
<dbReference type="EMBL" id="QZJF01000013">
    <property type="protein sequence ID" value="RJR27294.1"/>
    <property type="molecule type" value="Genomic_DNA"/>
</dbReference>
<dbReference type="PRINTS" id="PR01249">
    <property type="entry name" value="RIBOSOMALL31"/>
</dbReference>
<comment type="subunit">
    <text evidence="7">Part of the 50S ribosomal subunit.</text>
</comment>
<keyword evidence="7" id="KW-0862">Zinc</keyword>
<dbReference type="PANTHER" id="PTHR33280:SF1">
    <property type="entry name" value="LARGE RIBOSOMAL SUBUNIT PROTEIN BL31C"/>
    <property type="match status" value="1"/>
</dbReference>
<comment type="similarity">
    <text evidence="1 7">Belongs to the bacterial ribosomal protein bL31 family. Type A subfamily.</text>
</comment>
<dbReference type="PROSITE" id="PS01143">
    <property type="entry name" value="RIBOSOMAL_L31"/>
    <property type="match status" value="1"/>
</dbReference>
<feature type="binding site" evidence="7">
    <location>
        <position position="17"/>
    </location>
    <ligand>
        <name>Zn(2+)</name>
        <dbReference type="ChEBI" id="CHEBI:29105"/>
    </ligand>
</feature>
<keyword evidence="3 7" id="KW-0694">RNA-binding</keyword>
<feature type="binding site" evidence="7">
    <location>
        <position position="37"/>
    </location>
    <ligand>
        <name>Zn(2+)</name>
        <dbReference type="ChEBI" id="CHEBI:29105"/>
    </ligand>
</feature>
<feature type="region of interest" description="Disordered" evidence="8">
    <location>
        <begin position="73"/>
        <end position="118"/>
    </location>
</feature>
<dbReference type="InterPro" id="IPR042105">
    <property type="entry name" value="Ribosomal_bL31_sf"/>
</dbReference>
<evidence type="ECO:0000256" key="1">
    <source>
        <dbReference type="ARBA" id="ARBA00009296"/>
    </source>
</evidence>
<evidence type="ECO:0000313" key="9">
    <source>
        <dbReference type="EMBL" id="RJR27294.1"/>
    </source>
</evidence>
<dbReference type="GO" id="GO:0003735">
    <property type="term" value="F:structural constituent of ribosome"/>
    <property type="evidence" value="ECO:0007669"/>
    <property type="project" value="InterPro"/>
</dbReference>
<evidence type="ECO:0000256" key="2">
    <source>
        <dbReference type="ARBA" id="ARBA00022730"/>
    </source>
</evidence>
<dbReference type="InterPro" id="IPR002150">
    <property type="entry name" value="Ribosomal_bL31"/>
</dbReference>
<comment type="function">
    <text evidence="7">Binds the 23S rRNA.</text>
</comment>
<dbReference type="InterPro" id="IPR027491">
    <property type="entry name" value="Ribosomal_bL31_A"/>
</dbReference>
<feature type="compositionally biased region" description="Basic and acidic residues" evidence="8">
    <location>
        <begin position="73"/>
        <end position="89"/>
    </location>
</feature>
<dbReference type="SUPFAM" id="SSF143800">
    <property type="entry name" value="L28p-like"/>
    <property type="match status" value="1"/>
</dbReference>
<dbReference type="GO" id="GO:1990904">
    <property type="term" value="C:ribonucleoprotein complex"/>
    <property type="evidence" value="ECO:0007669"/>
    <property type="project" value="UniProtKB-KW"/>
</dbReference>